<evidence type="ECO:0000256" key="5">
    <source>
        <dbReference type="ARBA" id="ARBA00022989"/>
    </source>
</evidence>
<evidence type="ECO:0000256" key="3">
    <source>
        <dbReference type="ARBA" id="ARBA00022448"/>
    </source>
</evidence>
<gene>
    <name evidence="9" type="ORF">CLCR_02563</name>
</gene>
<keyword evidence="4 7" id="KW-0812">Transmembrane</keyword>
<dbReference type="Pfam" id="PF00083">
    <property type="entry name" value="Sugar_tr"/>
    <property type="match status" value="1"/>
</dbReference>
<dbReference type="InterPro" id="IPR036259">
    <property type="entry name" value="MFS_trans_sf"/>
</dbReference>
<feature type="transmembrane region" description="Helical" evidence="7">
    <location>
        <begin position="77"/>
        <end position="96"/>
    </location>
</feature>
<dbReference type="InterPro" id="IPR020846">
    <property type="entry name" value="MFS_dom"/>
</dbReference>
<keyword evidence="5 7" id="KW-1133">Transmembrane helix</keyword>
<dbReference type="Gene3D" id="1.20.1250.20">
    <property type="entry name" value="MFS general substrate transporter like domains"/>
    <property type="match status" value="1"/>
</dbReference>
<evidence type="ECO:0000313" key="10">
    <source>
        <dbReference type="Proteomes" id="UP000094526"/>
    </source>
</evidence>
<dbReference type="PRINTS" id="PR00171">
    <property type="entry name" value="SUGRTRNSPORT"/>
</dbReference>
<dbReference type="EMBL" id="LGRB01000014">
    <property type="protein sequence ID" value="OCT46895.1"/>
    <property type="molecule type" value="Genomic_DNA"/>
</dbReference>
<sequence>MGKVAVFTALYLAIGGLLFGYDTGIITSVIAMPTFDAYFGDPSTTVVGGIVSAFLGGSIAGTLFNMVFADMLGRKRVVLIAALIAVLGCALQAGAVKVAMLIVGRFVAGIGVGMLTATVPLYASELSEPSWRGTLSGLLQWMISWGFLIAQWLGYGCSHSTSAFSWRFPLAFQLVPALVLVSGTAFLNESPRWLVEKDRLDEARVILAKLRGNQNEEAVNMELQQISDTLEADRAARVSWKSIITKPSWRKRLLLGCGVQTFASLSGVNVIN</sequence>
<dbReference type="SUPFAM" id="SSF103473">
    <property type="entry name" value="MFS general substrate transporter"/>
    <property type="match status" value="1"/>
</dbReference>
<proteinExistence type="inferred from homology"/>
<comment type="similarity">
    <text evidence="2">Belongs to the major facilitator superfamily. Sugar transporter (TC 2.A.1.1) family.</text>
</comment>
<evidence type="ECO:0000259" key="8">
    <source>
        <dbReference type="PROSITE" id="PS50850"/>
    </source>
</evidence>
<feature type="transmembrane region" description="Helical" evidence="7">
    <location>
        <begin position="166"/>
        <end position="187"/>
    </location>
</feature>
<dbReference type="GO" id="GO:0016020">
    <property type="term" value="C:membrane"/>
    <property type="evidence" value="ECO:0007669"/>
    <property type="project" value="UniProtKB-SubCell"/>
</dbReference>
<protein>
    <recommendedName>
        <fullName evidence="8">Major facilitator superfamily (MFS) profile domain-containing protein</fullName>
    </recommendedName>
</protein>
<name>A0A1C1CED8_9EURO</name>
<dbReference type="PANTHER" id="PTHR48022:SF9">
    <property type="entry name" value="MAJOR FACILITATOR SUPERFAMILY (MFS) PROFILE DOMAIN-CONTAINING PROTEIN"/>
    <property type="match status" value="1"/>
</dbReference>
<dbReference type="VEuPathDB" id="FungiDB:CLCR_02563"/>
<dbReference type="GO" id="GO:0005351">
    <property type="term" value="F:carbohydrate:proton symporter activity"/>
    <property type="evidence" value="ECO:0007669"/>
    <property type="project" value="TreeGrafter"/>
</dbReference>
<dbReference type="PROSITE" id="PS00217">
    <property type="entry name" value="SUGAR_TRANSPORT_2"/>
    <property type="match status" value="1"/>
</dbReference>
<feature type="transmembrane region" description="Helical" evidence="7">
    <location>
        <begin position="44"/>
        <end position="65"/>
    </location>
</feature>
<comment type="caution">
    <text evidence="9">The sequence shown here is derived from an EMBL/GenBank/DDBJ whole genome shotgun (WGS) entry which is preliminary data.</text>
</comment>
<evidence type="ECO:0000256" key="6">
    <source>
        <dbReference type="ARBA" id="ARBA00023136"/>
    </source>
</evidence>
<dbReference type="InterPro" id="IPR050360">
    <property type="entry name" value="MFS_Sugar_Transporters"/>
</dbReference>
<evidence type="ECO:0000256" key="4">
    <source>
        <dbReference type="ARBA" id="ARBA00022692"/>
    </source>
</evidence>
<feature type="domain" description="Major facilitator superfamily (MFS) profile" evidence="8">
    <location>
        <begin position="8"/>
        <end position="272"/>
    </location>
</feature>
<evidence type="ECO:0000256" key="7">
    <source>
        <dbReference type="SAM" id="Phobius"/>
    </source>
</evidence>
<feature type="transmembrane region" description="Helical" evidence="7">
    <location>
        <begin position="135"/>
        <end position="154"/>
    </location>
</feature>
<evidence type="ECO:0000256" key="1">
    <source>
        <dbReference type="ARBA" id="ARBA00004141"/>
    </source>
</evidence>
<dbReference type="AlphaFoldDB" id="A0A1C1CED8"/>
<evidence type="ECO:0000256" key="2">
    <source>
        <dbReference type="ARBA" id="ARBA00010992"/>
    </source>
</evidence>
<dbReference type="VEuPathDB" id="FungiDB:G647_00169"/>
<dbReference type="InterPro" id="IPR003663">
    <property type="entry name" value="Sugar/inositol_transpt"/>
</dbReference>
<dbReference type="InterPro" id="IPR005829">
    <property type="entry name" value="Sugar_transporter_CS"/>
</dbReference>
<evidence type="ECO:0000313" key="9">
    <source>
        <dbReference type="EMBL" id="OCT46895.1"/>
    </source>
</evidence>
<keyword evidence="3" id="KW-0813">Transport</keyword>
<keyword evidence="6 7" id="KW-0472">Membrane</keyword>
<dbReference type="OrthoDB" id="6133115at2759"/>
<feature type="transmembrane region" description="Helical" evidence="7">
    <location>
        <begin position="102"/>
        <end position="123"/>
    </location>
</feature>
<dbReference type="PANTHER" id="PTHR48022">
    <property type="entry name" value="PLASTIDIC GLUCOSE TRANSPORTER 4"/>
    <property type="match status" value="1"/>
</dbReference>
<dbReference type="Proteomes" id="UP000094526">
    <property type="component" value="Unassembled WGS sequence"/>
</dbReference>
<accession>A0A1C1CED8</accession>
<organism evidence="9 10">
    <name type="scientific">Cladophialophora carrionii</name>
    <dbReference type="NCBI Taxonomy" id="86049"/>
    <lineage>
        <taxon>Eukaryota</taxon>
        <taxon>Fungi</taxon>
        <taxon>Dikarya</taxon>
        <taxon>Ascomycota</taxon>
        <taxon>Pezizomycotina</taxon>
        <taxon>Eurotiomycetes</taxon>
        <taxon>Chaetothyriomycetidae</taxon>
        <taxon>Chaetothyriales</taxon>
        <taxon>Herpotrichiellaceae</taxon>
        <taxon>Cladophialophora</taxon>
    </lineage>
</organism>
<comment type="subcellular location">
    <subcellularLocation>
        <location evidence="1">Membrane</location>
        <topology evidence="1">Multi-pass membrane protein</topology>
    </subcellularLocation>
</comment>
<dbReference type="PROSITE" id="PS50850">
    <property type="entry name" value="MFS"/>
    <property type="match status" value="1"/>
</dbReference>
<dbReference type="InterPro" id="IPR005828">
    <property type="entry name" value="MFS_sugar_transport-like"/>
</dbReference>
<reference evidence="10" key="1">
    <citation type="submission" date="2015-07" db="EMBL/GenBank/DDBJ databases">
        <authorList>
            <person name="Teixeira M.M."/>
            <person name="Souza R.C."/>
            <person name="Almeida L.G."/>
            <person name="Vicente V.A."/>
            <person name="de Hoog S."/>
            <person name="Bocca A.L."/>
            <person name="de Almeida S.R."/>
            <person name="Vasconcelos A.T."/>
            <person name="Felipe M.S."/>
        </authorList>
    </citation>
    <scope>NUCLEOTIDE SEQUENCE [LARGE SCALE GENOMIC DNA]</scope>
    <source>
        <strain evidence="10">KSF</strain>
    </source>
</reference>
<dbReference type="STRING" id="86049.A0A1C1CED8"/>
<keyword evidence="10" id="KW-1185">Reference proteome</keyword>